<dbReference type="WBParaSite" id="PSAMB.scaffold9980size4462.g32934.t1">
    <property type="protein sequence ID" value="PSAMB.scaffold9980size4462.g32934.t1"/>
    <property type="gene ID" value="PSAMB.scaffold9980size4462.g32934"/>
</dbReference>
<dbReference type="Proteomes" id="UP000887566">
    <property type="component" value="Unplaced"/>
</dbReference>
<keyword evidence="1" id="KW-0732">Signal</keyword>
<keyword evidence="2" id="KW-1185">Reference proteome</keyword>
<accession>A0A914XPJ3</accession>
<evidence type="ECO:0000313" key="3">
    <source>
        <dbReference type="WBParaSite" id="PSAMB.scaffold9980size4462.g32934.t1"/>
    </source>
</evidence>
<organism evidence="2 3">
    <name type="scientific">Plectus sambesii</name>
    <dbReference type="NCBI Taxonomy" id="2011161"/>
    <lineage>
        <taxon>Eukaryota</taxon>
        <taxon>Metazoa</taxon>
        <taxon>Ecdysozoa</taxon>
        <taxon>Nematoda</taxon>
        <taxon>Chromadorea</taxon>
        <taxon>Plectida</taxon>
        <taxon>Plectina</taxon>
        <taxon>Plectoidea</taxon>
        <taxon>Plectidae</taxon>
        <taxon>Plectus</taxon>
    </lineage>
</organism>
<evidence type="ECO:0000256" key="1">
    <source>
        <dbReference type="SAM" id="SignalP"/>
    </source>
</evidence>
<sequence>MDRTIMFRLVSLILLCIMCGQTAGFILQDLPLDRSVRNKERHHTEPTYMLFAKRHPTDEHYSRYIIDPRNTAEAMQNKMNRLVFL</sequence>
<evidence type="ECO:0000313" key="2">
    <source>
        <dbReference type="Proteomes" id="UP000887566"/>
    </source>
</evidence>
<dbReference type="AlphaFoldDB" id="A0A914XPJ3"/>
<feature type="signal peptide" evidence="1">
    <location>
        <begin position="1"/>
        <end position="24"/>
    </location>
</feature>
<proteinExistence type="predicted"/>
<reference evidence="3" key="1">
    <citation type="submission" date="2022-11" db="UniProtKB">
        <authorList>
            <consortium name="WormBaseParasite"/>
        </authorList>
    </citation>
    <scope>IDENTIFICATION</scope>
</reference>
<feature type="chain" id="PRO_5037433047" evidence="1">
    <location>
        <begin position="25"/>
        <end position="85"/>
    </location>
</feature>
<protein>
    <submittedName>
        <fullName evidence="3">Uncharacterized protein</fullName>
    </submittedName>
</protein>
<name>A0A914XPJ3_9BILA</name>